<sequence length="71" mass="8334">MESISLRDTGKCNEIIVTVDESTRAFVDKLYVAKSLEYILHFKVDSEKKAIYEPTVDYYKDKYQLHDLDIV</sequence>
<feature type="non-terminal residue" evidence="1">
    <location>
        <position position="71"/>
    </location>
</feature>
<comment type="caution">
    <text evidence="1">The sequence shown here is derived from an EMBL/GenBank/DDBJ whole genome shotgun (WGS) entry which is preliminary data.</text>
</comment>
<protein>
    <submittedName>
        <fullName evidence="1">Uncharacterized protein</fullName>
    </submittedName>
</protein>
<evidence type="ECO:0000313" key="1">
    <source>
        <dbReference type="EMBL" id="KAJ9584002.1"/>
    </source>
</evidence>
<accession>A0AAD7ZP44</accession>
<reference evidence="1" key="2">
    <citation type="submission" date="2023-05" db="EMBL/GenBank/DDBJ databases">
        <authorList>
            <person name="Fouks B."/>
        </authorList>
    </citation>
    <scope>NUCLEOTIDE SEQUENCE</scope>
    <source>
        <strain evidence="1">Stay&amp;Tobe</strain>
        <tissue evidence="1">Testes</tissue>
    </source>
</reference>
<keyword evidence="2" id="KW-1185">Reference proteome</keyword>
<gene>
    <name evidence="1" type="ORF">L9F63_021654</name>
</gene>
<dbReference type="AlphaFoldDB" id="A0AAD7ZP44"/>
<proteinExistence type="predicted"/>
<dbReference type="Proteomes" id="UP001233999">
    <property type="component" value="Unassembled WGS sequence"/>
</dbReference>
<organism evidence="1 2">
    <name type="scientific">Diploptera punctata</name>
    <name type="common">Pacific beetle cockroach</name>
    <dbReference type="NCBI Taxonomy" id="6984"/>
    <lineage>
        <taxon>Eukaryota</taxon>
        <taxon>Metazoa</taxon>
        <taxon>Ecdysozoa</taxon>
        <taxon>Arthropoda</taxon>
        <taxon>Hexapoda</taxon>
        <taxon>Insecta</taxon>
        <taxon>Pterygota</taxon>
        <taxon>Neoptera</taxon>
        <taxon>Polyneoptera</taxon>
        <taxon>Dictyoptera</taxon>
        <taxon>Blattodea</taxon>
        <taxon>Blaberoidea</taxon>
        <taxon>Blaberidae</taxon>
        <taxon>Diplopterinae</taxon>
        <taxon>Diploptera</taxon>
    </lineage>
</organism>
<dbReference type="EMBL" id="JASPKZ010007485">
    <property type="protein sequence ID" value="KAJ9584002.1"/>
    <property type="molecule type" value="Genomic_DNA"/>
</dbReference>
<reference evidence="1" key="1">
    <citation type="journal article" date="2023" name="IScience">
        <title>Live-bearing cockroach genome reveals convergent evolutionary mechanisms linked to viviparity in insects and beyond.</title>
        <authorList>
            <person name="Fouks B."/>
            <person name="Harrison M.C."/>
            <person name="Mikhailova A.A."/>
            <person name="Marchal E."/>
            <person name="English S."/>
            <person name="Carruthers M."/>
            <person name="Jennings E.C."/>
            <person name="Chiamaka E.L."/>
            <person name="Frigard R.A."/>
            <person name="Pippel M."/>
            <person name="Attardo G.M."/>
            <person name="Benoit J.B."/>
            <person name="Bornberg-Bauer E."/>
            <person name="Tobe S.S."/>
        </authorList>
    </citation>
    <scope>NUCLEOTIDE SEQUENCE</scope>
    <source>
        <strain evidence="1">Stay&amp;Tobe</strain>
    </source>
</reference>
<evidence type="ECO:0000313" key="2">
    <source>
        <dbReference type="Proteomes" id="UP001233999"/>
    </source>
</evidence>
<name>A0AAD7ZP44_DIPPU</name>